<evidence type="ECO:0000256" key="12">
    <source>
        <dbReference type="HAMAP-Rule" id="MF_01569"/>
    </source>
</evidence>
<comment type="function">
    <text evidence="10 12">Catalyzes the attachment of proline to tRNA(Pro) in a two-step reaction: proline is first activated by ATP to form Pro-AMP and then transferred to the acceptor end of tRNA(Pro). As ProRS can inadvertently accommodate and process non-cognate amino acids such as alanine and cysteine, to avoid such errors it has two additional distinct editing activities against alanine. One activity is designated as 'pretransfer' editing and involves the tRNA(Pro)-independent hydrolysis of activated Ala-AMP. The other activity is designated 'posttransfer' editing and involves deacylation of mischarged Ala-tRNA(Pro). The misacylated Cys-tRNA(Pro) is not edited by ProRS.</text>
</comment>
<dbReference type="Gene3D" id="3.30.930.10">
    <property type="entry name" value="Bira Bifunctional Protein, Domain 2"/>
    <property type="match status" value="2"/>
</dbReference>
<evidence type="ECO:0000256" key="9">
    <source>
        <dbReference type="ARBA" id="ARBA00047671"/>
    </source>
</evidence>
<evidence type="ECO:0000256" key="4">
    <source>
        <dbReference type="ARBA" id="ARBA00022598"/>
    </source>
</evidence>
<dbReference type="NCBIfam" id="TIGR00409">
    <property type="entry name" value="proS_fam_II"/>
    <property type="match status" value="1"/>
</dbReference>
<dbReference type="InterPro" id="IPR044140">
    <property type="entry name" value="ProRS_anticodon_short"/>
</dbReference>
<dbReference type="CDD" id="cd04334">
    <property type="entry name" value="ProRS-INS"/>
    <property type="match status" value="1"/>
</dbReference>
<dbReference type="GO" id="GO:0005524">
    <property type="term" value="F:ATP binding"/>
    <property type="evidence" value="ECO:0007669"/>
    <property type="project" value="UniProtKB-UniRule"/>
</dbReference>
<dbReference type="InterPro" id="IPR004500">
    <property type="entry name" value="Pro-tRNA-synth_IIa_bac-type"/>
</dbReference>
<organism evidence="14 15">
    <name type="scientific">Thermosulfidibacter takaii (strain DSM 17441 / JCM 13301 / NBRC 103674 / ABI70S6)</name>
    <dbReference type="NCBI Taxonomy" id="1298851"/>
    <lineage>
        <taxon>Bacteria</taxon>
        <taxon>Pseudomonadati</taxon>
        <taxon>Thermosulfidibacterota</taxon>
        <taxon>Thermosulfidibacteria</taxon>
        <taxon>Thermosulfidibacterales</taxon>
        <taxon>Thermosulfidibacteraceae</taxon>
    </lineage>
</organism>
<dbReference type="SUPFAM" id="SSF55681">
    <property type="entry name" value="Class II aaRS and biotin synthetases"/>
    <property type="match status" value="1"/>
</dbReference>
<evidence type="ECO:0000256" key="6">
    <source>
        <dbReference type="ARBA" id="ARBA00022840"/>
    </source>
</evidence>
<comment type="catalytic activity">
    <reaction evidence="9 12">
        <text>tRNA(Pro) + L-proline + ATP = L-prolyl-tRNA(Pro) + AMP + diphosphate</text>
        <dbReference type="Rhea" id="RHEA:14305"/>
        <dbReference type="Rhea" id="RHEA-COMP:9700"/>
        <dbReference type="Rhea" id="RHEA-COMP:9702"/>
        <dbReference type="ChEBI" id="CHEBI:30616"/>
        <dbReference type="ChEBI" id="CHEBI:33019"/>
        <dbReference type="ChEBI" id="CHEBI:60039"/>
        <dbReference type="ChEBI" id="CHEBI:78442"/>
        <dbReference type="ChEBI" id="CHEBI:78532"/>
        <dbReference type="ChEBI" id="CHEBI:456215"/>
        <dbReference type="EC" id="6.1.1.15"/>
    </reaction>
</comment>
<dbReference type="NCBIfam" id="NF006625">
    <property type="entry name" value="PRK09194.1"/>
    <property type="match status" value="1"/>
</dbReference>
<evidence type="ECO:0000256" key="8">
    <source>
        <dbReference type="ARBA" id="ARBA00023146"/>
    </source>
</evidence>
<dbReference type="InterPro" id="IPR006195">
    <property type="entry name" value="aa-tRNA-synth_II"/>
</dbReference>
<dbReference type="CDD" id="cd00779">
    <property type="entry name" value="ProRS_core_prok"/>
    <property type="match status" value="1"/>
</dbReference>
<keyword evidence="8 12" id="KW-0030">Aminoacyl-tRNA synthetase</keyword>
<reference evidence="15" key="1">
    <citation type="journal article" date="2018" name="Science">
        <title>A primordial and reversible TCA cycle in a facultatively chemolithoautotrophic thermophile.</title>
        <authorList>
            <person name="Nunoura T."/>
            <person name="Chikaraishi Y."/>
            <person name="Izaki R."/>
            <person name="Suwa T."/>
            <person name="Sato T."/>
            <person name="Harada T."/>
            <person name="Mori K."/>
            <person name="Kato Y."/>
            <person name="Miyazaki M."/>
            <person name="Shimamura S."/>
            <person name="Yanagawa K."/>
            <person name="Shuto A."/>
            <person name="Ohkouchi N."/>
            <person name="Fujita N."/>
            <person name="Takaki Y."/>
            <person name="Atomi H."/>
            <person name="Takai K."/>
        </authorList>
    </citation>
    <scope>NUCLEOTIDE SEQUENCE [LARGE SCALE GENOMIC DNA]</scope>
    <source>
        <strain evidence="15">DSM 17441 / JCM 13301 / NBRC 103674 / ABI70S6</strain>
    </source>
</reference>
<accession>A0A0S3QVT2</accession>
<gene>
    <name evidence="12 14" type="primary">proS</name>
    <name evidence="14" type="ORF">TST_1649</name>
</gene>
<dbReference type="InterPro" id="IPR036754">
    <property type="entry name" value="YbaK/aa-tRNA-synt-asso_dom_sf"/>
</dbReference>
<dbReference type="GO" id="GO:0002161">
    <property type="term" value="F:aminoacyl-tRNA deacylase activity"/>
    <property type="evidence" value="ECO:0007669"/>
    <property type="project" value="InterPro"/>
</dbReference>
<keyword evidence="6 12" id="KW-0067">ATP-binding</keyword>
<dbReference type="Gene3D" id="3.40.50.800">
    <property type="entry name" value="Anticodon-binding domain"/>
    <property type="match status" value="1"/>
</dbReference>
<dbReference type="InterPro" id="IPR023717">
    <property type="entry name" value="Pro-tRNA-Synthase_IIa_type1"/>
</dbReference>
<dbReference type="EMBL" id="AP013035">
    <property type="protein sequence ID" value="BAT72433.1"/>
    <property type="molecule type" value="Genomic_DNA"/>
</dbReference>
<dbReference type="SUPFAM" id="SSF55826">
    <property type="entry name" value="YbaK/ProRS associated domain"/>
    <property type="match status" value="1"/>
</dbReference>
<dbReference type="InterPro" id="IPR033730">
    <property type="entry name" value="ProRS_core_prok"/>
</dbReference>
<comment type="subunit">
    <text evidence="2 12">Homodimer.</text>
</comment>
<dbReference type="PANTHER" id="PTHR42753:SF2">
    <property type="entry name" value="PROLINE--TRNA LIGASE"/>
    <property type="match status" value="1"/>
</dbReference>
<evidence type="ECO:0000256" key="1">
    <source>
        <dbReference type="ARBA" id="ARBA00004496"/>
    </source>
</evidence>
<dbReference type="OrthoDB" id="9809052at2"/>
<name>A0A0S3QVT2_THET7</name>
<dbReference type="KEGG" id="ttk:TST_1649"/>
<evidence type="ECO:0000256" key="5">
    <source>
        <dbReference type="ARBA" id="ARBA00022741"/>
    </source>
</evidence>
<evidence type="ECO:0000256" key="3">
    <source>
        <dbReference type="ARBA" id="ARBA00022490"/>
    </source>
</evidence>
<evidence type="ECO:0000256" key="10">
    <source>
        <dbReference type="ARBA" id="ARBA00053664"/>
    </source>
</evidence>
<dbReference type="InterPro" id="IPR002316">
    <property type="entry name" value="Pro-tRNA-ligase_IIa"/>
</dbReference>
<proteinExistence type="inferred from homology"/>
<dbReference type="FunFam" id="3.30.930.10:FF:000065">
    <property type="entry name" value="Proline--tRNA ligase"/>
    <property type="match status" value="1"/>
</dbReference>
<protein>
    <recommendedName>
        <fullName evidence="12">Proline--tRNA ligase</fullName>
        <ecNumber evidence="12">6.1.1.15</ecNumber>
    </recommendedName>
    <alternativeName>
        <fullName evidence="12">Prolyl-tRNA synthetase</fullName>
        <shortName evidence="12">ProRS</shortName>
    </alternativeName>
</protein>
<dbReference type="InterPro" id="IPR050062">
    <property type="entry name" value="Pro-tRNA_synthetase"/>
</dbReference>
<dbReference type="AlphaFoldDB" id="A0A0S3QVT2"/>
<dbReference type="EC" id="6.1.1.15" evidence="12"/>
<dbReference type="CDD" id="cd00861">
    <property type="entry name" value="ProRS_anticodon_short"/>
    <property type="match status" value="1"/>
</dbReference>
<dbReference type="Pfam" id="PF00587">
    <property type="entry name" value="tRNA-synt_2b"/>
    <property type="match status" value="1"/>
</dbReference>
<dbReference type="Pfam" id="PF03129">
    <property type="entry name" value="HGTP_anticodon"/>
    <property type="match status" value="1"/>
</dbReference>
<feature type="domain" description="Aminoacyl-transfer RNA synthetases class-II family profile" evidence="13">
    <location>
        <begin position="38"/>
        <end position="466"/>
    </location>
</feature>
<dbReference type="RefSeq" id="WP_068550601.1">
    <property type="nucleotide sequence ID" value="NZ_AP013035.1"/>
</dbReference>
<keyword evidence="4 12" id="KW-0436">Ligase</keyword>
<evidence type="ECO:0000256" key="7">
    <source>
        <dbReference type="ARBA" id="ARBA00022917"/>
    </source>
</evidence>
<dbReference type="PIRSF" id="PIRSF001535">
    <property type="entry name" value="ProRS_1"/>
    <property type="match status" value="1"/>
</dbReference>
<evidence type="ECO:0000259" key="13">
    <source>
        <dbReference type="PROSITE" id="PS50862"/>
    </source>
</evidence>
<dbReference type="InterPro" id="IPR036621">
    <property type="entry name" value="Anticodon-bd_dom_sf"/>
</dbReference>
<comment type="similarity">
    <text evidence="11 12">Belongs to the class-II aminoacyl-tRNA synthetase family. ProS type 1 subfamily.</text>
</comment>
<dbReference type="InterPro" id="IPR004154">
    <property type="entry name" value="Anticodon-bd"/>
</dbReference>
<dbReference type="HAMAP" id="MF_01569">
    <property type="entry name" value="Pro_tRNA_synth_type1"/>
    <property type="match status" value="1"/>
</dbReference>
<dbReference type="FunFam" id="3.40.50.800:FF:000011">
    <property type="entry name" value="Proline--tRNA ligase"/>
    <property type="match status" value="1"/>
</dbReference>
<comment type="subcellular location">
    <subcellularLocation>
        <location evidence="1 12">Cytoplasm</location>
    </subcellularLocation>
</comment>
<keyword evidence="7 12" id="KW-0648">Protein biosynthesis</keyword>
<dbReference type="PRINTS" id="PR01046">
    <property type="entry name" value="TRNASYNTHPRO"/>
</dbReference>
<dbReference type="PANTHER" id="PTHR42753">
    <property type="entry name" value="MITOCHONDRIAL RIBOSOME PROTEIN L39/PROLYL-TRNA LIGASE FAMILY MEMBER"/>
    <property type="match status" value="1"/>
</dbReference>
<dbReference type="STRING" id="1298851.TST_1649"/>
<keyword evidence="15" id="KW-1185">Reference proteome</keyword>
<comment type="domain">
    <text evidence="12">Consists of three domains: the N-terminal catalytic domain, the editing domain and the C-terminal anticodon-binding domain.</text>
</comment>
<sequence>MRLSQYYMPTLKEKPAEAETPSHQYLLRAGMIRKLASGIYSFLPMGWRVVKKIINIVREEMDRAGALEVFLPIVQPAELWQESGRWNVFGKELLRFKDRNQRDFCLGPTHEEVIVDLVRGEVRSYRQLPLNLYQIHTKFRDEARPRFGLIRAREFIMKDAYSFDRSWEDLDKSYQKMYEAYCRIFKRCGLDYVVVEAETGAIGGDVSHEFMVWADTGEDIIVFCEKCGYAANRERAAFKWEGESLKEEPQEPQKVYTPNVRTIEEVSDFLKISQERLLKSLVYKTSDGEFVLFLVPGDRELNEAKAARALGVESIEMALPHEVYEIAGASVGFVGPCNLKKKVKIVADRTVQGGVNFVSGANEDDYHVINITPGRDFNVDLYADVVFAKEGDLCPNCGEPLKFSRGIEVGHIFKLGTKYSAAMNATFLDEDGKEKPFIMGCYGIGVTRIAAAVIEQSHDENGIIWPISIAPFEVYLLATNMKNDKVKEIAEKLYSELSDRGVEVLYDDRDERAGFKFKDADLVGIPIRVTVGEKRAKNDTVEVKLRSCGDVEVVKVDEAVNRVLEFREELYRALQP</sequence>
<dbReference type="PROSITE" id="PS50862">
    <property type="entry name" value="AA_TRNA_LIGASE_II"/>
    <property type="match status" value="1"/>
</dbReference>
<dbReference type="Pfam" id="PF04073">
    <property type="entry name" value="tRNA_edit"/>
    <property type="match status" value="1"/>
</dbReference>
<dbReference type="GO" id="GO:0004827">
    <property type="term" value="F:proline-tRNA ligase activity"/>
    <property type="evidence" value="ECO:0007669"/>
    <property type="project" value="UniProtKB-UniRule"/>
</dbReference>
<dbReference type="InterPro" id="IPR002314">
    <property type="entry name" value="aa-tRNA-synt_IIb"/>
</dbReference>
<evidence type="ECO:0000256" key="11">
    <source>
        <dbReference type="ARBA" id="ARBA00060755"/>
    </source>
</evidence>
<keyword evidence="5 12" id="KW-0547">Nucleotide-binding</keyword>
<dbReference type="Proteomes" id="UP000063234">
    <property type="component" value="Chromosome"/>
</dbReference>
<dbReference type="InterPro" id="IPR045864">
    <property type="entry name" value="aa-tRNA-synth_II/BPL/LPL"/>
</dbReference>
<keyword evidence="3 12" id="KW-0963">Cytoplasm</keyword>
<dbReference type="SUPFAM" id="SSF52954">
    <property type="entry name" value="Class II aaRS ABD-related"/>
    <property type="match status" value="1"/>
</dbReference>
<dbReference type="FunFam" id="3.30.930.10:FF:000066">
    <property type="entry name" value="Proline--tRNA ligase"/>
    <property type="match status" value="1"/>
</dbReference>
<dbReference type="InterPro" id="IPR007214">
    <property type="entry name" value="YbaK/aa-tRNA-synth-assoc-dom"/>
</dbReference>
<evidence type="ECO:0000313" key="15">
    <source>
        <dbReference type="Proteomes" id="UP000063234"/>
    </source>
</evidence>
<dbReference type="GO" id="GO:0005829">
    <property type="term" value="C:cytosol"/>
    <property type="evidence" value="ECO:0007669"/>
    <property type="project" value="TreeGrafter"/>
</dbReference>
<dbReference type="PATRIC" id="fig|1298851.3.peg.1727"/>
<evidence type="ECO:0000313" key="14">
    <source>
        <dbReference type="EMBL" id="BAT72433.1"/>
    </source>
</evidence>
<dbReference type="GO" id="GO:0006433">
    <property type="term" value="P:prolyl-tRNA aminoacylation"/>
    <property type="evidence" value="ECO:0007669"/>
    <property type="project" value="UniProtKB-UniRule"/>
</dbReference>
<evidence type="ECO:0000256" key="2">
    <source>
        <dbReference type="ARBA" id="ARBA00011738"/>
    </source>
</evidence>